<evidence type="ECO:0000256" key="2">
    <source>
        <dbReference type="ARBA" id="ARBA00022692"/>
    </source>
</evidence>
<feature type="transmembrane region" description="Helical" evidence="5">
    <location>
        <begin position="200"/>
        <end position="223"/>
    </location>
</feature>
<comment type="caution">
    <text evidence="7">The sequence shown here is derived from an EMBL/GenBank/DDBJ whole genome shotgun (WGS) entry which is preliminary data.</text>
</comment>
<keyword evidence="7" id="KW-0645">Protease</keyword>
<dbReference type="RefSeq" id="WP_100161579.1">
    <property type="nucleotide sequence ID" value="NZ_PGTB01000010.1"/>
</dbReference>
<evidence type="ECO:0000259" key="6">
    <source>
        <dbReference type="Pfam" id="PF01694"/>
    </source>
</evidence>
<keyword evidence="4 5" id="KW-0472">Membrane</keyword>
<evidence type="ECO:0000313" key="8">
    <source>
        <dbReference type="Proteomes" id="UP000231553"/>
    </source>
</evidence>
<proteinExistence type="predicted"/>
<evidence type="ECO:0000256" key="5">
    <source>
        <dbReference type="SAM" id="Phobius"/>
    </source>
</evidence>
<feature type="domain" description="Peptidase S54 rhomboid" evidence="6">
    <location>
        <begin position="76"/>
        <end position="214"/>
    </location>
</feature>
<feature type="transmembrane region" description="Helical" evidence="5">
    <location>
        <begin position="138"/>
        <end position="160"/>
    </location>
</feature>
<evidence type="ECO:0000313" key="7">
    <source>
        <dbReference type="EMBL" id="PJE37731.1"/>
    </source>
</evidence>
<dbReference type="Pfam" id="PF01694">
    <property type="entry name" value="Rhomboid"/>
    <property type="match status" value="1"/>
</dbReference>
<keyword evidence="3 5" id="KW-1133">Transmembrane helix</keyword>
<dbReference type="EMBL" id="PGTB01000010">
    <property type="protein sequence ID" value="PJE37731.1"/>
    <property type="molecule type" value="Genomic_DNA"/>
</dbReference>
<name>A0A2M8J4M4_9RHOB</name>
<dbReference type="InterPro" id="IPR022764">
    <property type="entry name" value="Peptidase_S54_rhomboid_dom"/>
</dbReference>
<evidence type="ECO:0000256" key="3">
    <source>
        <dbReference type="ARBA" id="ARBA00022989"/>
    </source>
</evidence>
<dbReference type="GO" id="GO:0016020">
    <property type="term" value="C:membrane"/>
    <property type="evidence" value="ECO:0007669"/>
    <property type="project" value="UniProtKB-SubCell"/>
</dbReference>
<dbReference type="Proteomes" id="UP000231553">
    <property type="component" value="Unassembled WGS sequence"/>
</dbReference>
<accession>A0A2M8J4M4</accession>
<dbReference type="AlphaFoldDB" id="A0A2M8J4M4"/>
<dbReference type="GO" id="GO:0004252">
    <property type="term" value="F:serine-type endopeptidase activity"/>
    <property type="evidence" value="ECO:0007669"/>
    <property type="project" value="InterPro"/>
</dbReference>
<feature type="transmembrane region" description="Helical" evidence="5">
    <location>
        <begin position="172"/>
        <end position="194"/>
    </location>
</feature>
<feature type="transmembrane region" description="Helical" evidence="5">
    <location>
        <begin position="75"/>
        <end position="100"/>
    </location>
</feature>
<sequence length="228" mass="24820">MSSPDQIRAVNPLPPVVAAMFLVFLGIELVFQAGTSGLVGGPQAIGWRNAAIETYHFNGAVLTWMWETGQWPLRYLIRLVSYPFVNANFTSMLIGGVMFLAMGKLVAETYGALAMLAIFFGSAIGGALIYTIGFGSQVWLLGVFPPVYGLIGAFTFLLWRRLATLGSNQTRAFTLIAVLMGLQLLFGLFFGLHSDWLADLGGFVCGFLLSFLLVPGGWARVLARLRQE</sequence>
<evidence type="ECO:0000256" key="4">
    <source>
        <dbReference type="ARBA" id="ARBA00023136"/>
    </source>
</evidence>
<keyword evidence="7" id="KW-0378">Hydrolase</keyword>
<gene>
    <name evidence="7" type="ORF">CVM52_05685</name>
</gene>
<feature type="transmembrane region" description="Helical" evidence="5">
    <location>
        <begin position="112"/>
        <end position="132"/>
    </location>
</feature>
<feature type="transmembrane region" description="Helical" evidence="5">
    <location>
        <begin position="12"/>
        <end position="31"/>
    </location>
</feature>
<reference evidence="7 8" key="1">
    <citation type="journal article" date="2018" name="Int. J. Syst. Evol. Microbiol.">
        <title>Pseudooceanicola lipolyticus sp. nov., a marine alphaproteobacterium, reclassification of Oceanicola flagellatus as Pseudooceanicola flagellatus comb. nov. and emended description of the genus Pseudooceanicola.</title>
        <authorList>
            <person name="Huang M.-M."/>
            <person name="Guo L.-L."/>
            <person name="Wu Y.-H."/>
            <person name="Lai Q.-L."/>
            <person name="Shao Z.-Z."/>
            <person name="Wang C.-S."/>
            <person name="Wu M."/>
            <person name="Xu X.-W."/>
        </authorList>
    </citation>
    <scope>NUCLEOTIDE SEQUENCE [LARGE SCALE GENOMIC DNA]</scope>
    <source>
        <strain evidence="7 8">157</strain>
    </source>
</reference>
<evidence type="ECO:0000256" key="1">
    <source>
        <dbReference type="ARBA" id="ARBA00004141"/>
    </source>
</evidence>
<protein>
    <submittedName>
        <fullName evidence="7">Rhomboid family intramembrane serine protease</fullName>
    </submittedName>
</protein>
<keyword evidence="2 5" id="KW-0812">Transmembrane</keyword>
<dbReference type="OrthoDB" id="7836448at2"/>
<organism evidence="7 8">
    <name type="scientific">Pseudooceanicola lipolyticus</name>
    <dbReference type="NCBI Taxonomy" id="2029104"/>
    <lineage>
        <taxon>Bacteria</taxon>
        <taxon>Pseudomonadati</taxon>
        <taxon>Pseudomonadota</taxon>
        <taxon>Alphaproteobacteria</taxon>
        <taxon>Rhodobacterales</taxon>
        <taxon>Paracoccaceae</taxon>
        <taxon>Pseudooceanicola</taxon>
    </lineage>
</organism>
<dbReference type="InterPro" id="IPR035952">
    <property type="entry name" value="Rhomboid-like_sf"/>
</dbReference>
<comment type="subcellular location">
    <subcellularLocation>
        <location evidence="1">Membrane</location>
        <topology evidence="1">Multi-pass membrane protein</topology>
    </subcellularLocation>
</comment>
<keyword evidence="8" id="KW-1185">Reference proteome</keyword>
<dbReference type="Gene3D" id="1.20.1540.10">
    <property type="entry name" value="Rhomboid-like"/>
    <property type="match status" value="1"/>
</dbReference>
<dbReference type="SUPFAM" id="SSF144091">
    <property type="entry name" value="Rhomboid-like"/>
    <property type="match status" value="1"/>
</dbReference>
<dbReference type="GO" id="GO:0006508">
    <property type="term" value="P:proteolysis"/>
    <property type="evidence" value="ECO:0007669"/>
    <property type="project" value="UniProtKB-KW"/>
</dbReference>